<reference evidence="5" key="2">
    <citation type="submission" date="2021-04" db="EMBL/GenBank/DDBJ databases">
        <authorList>
            <person name="Gilroy R."/>
        </authorList>
    </citation>
    <scope>NUCLEOTIDE SEQUENCE</scope>
    <source>
        <strain evidence="5">ChiHjej8B7-3636</strain>
    </source>
</reference>
<dbReference type="SMART" id="SM00354">
    <property type="entry name" value="HTH_LACI"/>
    <property type="match status" value="1"/>
</dbReference>
<dbReference type="Pfam" id="PF00356">
    <property type="entry name" value="LacI"/>
    <property type="match status" value="1"/>
</dbReference>
<accession>A0A9D2H748</accession>
<dbReference type="PANTHER" id="PTHR30146:SF33">
    <property type="entry name" value="TRANSCRIPTIONAL REGULATOR"/>
    <property type="match status" value="1"/>
</dbReference>
<keyword evidence="1" id="KW-0805">Transcription regulation</keyword>
<dbReference type="EMBL" id="DXAM01000092">
    <property type="protein sequence ID" value="HJA04505.1"/>
    <property type="molecule type" value="Genomic_DNA"/>
</dbReference>
<dbReference type="InterPro" id="IPR000843">
    <property type="entry name" value="HTH_LacI"/>
</dbReference>
<dbReference type="CDD" id="cd01392">
    <property type="entry name" value="HTH_LacI"/>
    <property type="match status" value="1"/>
</dbReference>
<dbReference type="AlphaFoldDB" id="A0A9D2H748"/>
<evidence type="ECO:0000313" key="6">
    <source>
        <dbReference type="Proteomes" id="UP000824220"/>
    </source>
</evidence>
<dbReference type="InterPro" id="IPR028082">
    <property type="entry name" value="Peripla_BP_I"/>
</dbReference>
<evidence type="ECO:0000256" key="1">
    <source>
        <dbReference type="ARBA" id="ARBA00023015"/>
    </source>
</evidence>
<sequence length="352" mass="37181">MTAKRVPSRRSTRSVTLAEVAAHAGVSAQTVSRAIRQPSLVSEATVERVLASIRATGYVPNLAASHLASNRSNAIAVLIPTVSASVFADMVQGLDQAVSPGGYHLLIGTTGYRLDREEEVLRAFLGRRPDGIVLAGTVHTEASRELLAAARIPVIETWELAQDPVDSVVGFSNHDAMSALMDHVCGLGYRRPVLAGQFPPGDVRALRRRAAFEGGMARRVPEAPRRVFEMAGESSSLAIGADLFERVRREAPDADLVMFTSDAFAAGAILSANRQGVRVPHDLGITGFGGYDLGAHVSPQLTTVSVPSAAIGERAGHALIERIGANGRTGEPVTIDVGYTLVPGESVARRQG</sequence>
<evidence type="ECO:0000256" key="3">
    <source>
        <dbReference type="ARBA" id="ARBA00023163"/>
    </source>
</evidence>
<dbReference type="SUPFAM" id="SSF47413">
    <property type="entry name" value="lambda repressor-like DNA-binding domains"/>
    <property type="match status" value="1"/>
</dbReference>
<dbReference type="Gene3D" id="3.40.50.2300">
    <property type="match status" value="2"/>
</dbReference>
<evidence type="ECO:0000259" key="4">
    <source>
        <dbReference type="PROSITE" id="PS50932"/>
    </source>
</evidence>
<proteinExistence type="predicted"/>
<dbReference type="Proteomes" id="UP000824220">
    <property type="component" value="Unassembled WGS sequence"/>
</dbReference>
<dbReference type="Pfam" id="PF13377">
    <property type="entry name" value="Peripla_BP_3"/>
    <property type="match status" value="1"/>
</dbReference>
<feature type="domain" description="HTH lacI-type" evidence="4">
    <location>
        <begin position="15"/>
        <end position="69"/>
    </location>
</feature>
<dbReference type="GO" id="GO:0000976">
    <property type="term" value="F:transcription cis-regulatory region binding"/>
    <property type="evidence" value="ECO:0007669"/>
    <property type="project" value="TreeGrafter"/>
</dbReference>
<dbReference type="InterPro" id="IPR010982">
    <property type="entry name" value="Lambda_DNA-bd_dom_sf"/>
</dbReference>
<dbReference type="SUPFAM" id="SSF53822">
    <property type="entry name" value="Periplasmic binding protein-like I"/>
    <property type="match status" value="1"/>
</dbReference>
<evidence type="ECO:0000256" key="2">
    <source>
        <dbReference type="ARBA" id="ARBA00023125"/>
    </source>
</evidence>
<dbReference type="GO" id="GO:0003700">
    <property type="term" value="F:DNA-binding transcription factor activity"/>
    <property type="evidence" value="ECO:0007669"/>
    <property type="project" value="TreeGrafter"/>
</dbReference>
<dbReference type="InterPro" id="IPR046335">
    <property type="entry name" value="LacI/GalR-like_sensor"/>
</dbReference>
<keyword evidence="3" id="KW-0804">Transcription</keyword>
<keyword evidence="2 5" id="KW-0238">DNA-binding</keyword>
<name>A0A9D2H748_9MICO</name>
<gene>
    <name evidence="5" type="ORF">H9800_06540</name>
</gene>
<dbReference type="PANTHER" id="PTHR30146">
    <property type="entry name" value="LACI-RELATED TRANSCRIPTIONAL REPRESSOR"/>
    <property type="match status" value="1"/>
</dbReference>
<comment type="caution">
    <text evidence="5">The sequence shown here is derived from an EMBL/GenBank/DDBJ whole genome shotgun (WGS) entry which is preliminary data.</text>
</comment>
<reference evidence="5" key="1">
    <citation type="journal article" date="2021" name="PeerJ">
        <title>Extensive microbial diversity within the chicken gut microbiome revealed by metagenomics and culture.</title>
        <authorList>
            <person name="Gilroy R."/>
            <person name="Ravi A."/>
            <person name="Getino M."/>
            <person name="Pursley I."/>
            <person name="Horton D.L."/>
            <person name="Alikhan N.F."/>
            <person name="Baker D."/>
            <person name="Gharbi K."/>
            <person name="Hall N."/>
            <person name="Watson M."/>
            <person name="Adriaenssens E.M."/>
            <person name="Foster-Nyarko E."/>
            <person name="Jarju S."/>
            <person name="Secka A."/>
            <person name="Antonio M."/>
            <person name="Oren A."/>
            <person name="Chaudhuri R.R."/>
            <person name="La Ragione R."/>
            <person name="Hildebrand F."/>
            <person name="Pallen M.J."/>
        </authorList>
    </citation>
    <scope>NUCLEOTIDE SEQUENCE</scope>
    <source>
        <strain evidence="5">ChiHjej8B7-3636</strain>
    </source>
</reference>
<dbReference type="Gene3D" id="1.10.260.40">
    <property type="entry name" value="lambda repressor-like DNA-binding domains"/>
    <property type="match status" value="1"/>
</dbReference>
<evidence type="ECO:0000313" key="5">
    <source>
        <dbReference type="EMBL" id="HJA04505.1"/>
    </source>
</evidence>
<protein>
    <submittedName>
        <fullName evidence="5">LacI family DNA-binding transcriptional regulator</fullName>
    </submittedName>
</protein>
<dbReference type="PROSITE" id="PS50932">
    <property type="entry name" value="HTH_LACI_2"/>
    <property type="match status" value="1"/>
</dbReference>
<dbReference type="CDD" id="cd01575">
    <property type="entry name" value="PBP1_GntR"/>
    <property type="match status" value="1"/>
</dbReference>
<dbReference type="PROSITE" id="PS00356">
    <property type="entry name" value="HTH_LACI_1"/>
    <property type="match status" value="1"/>
</dbReference>
<organism evidence="5 6">
    <name type="scientific">Candidatus Microbacterium stercoravium</name>
    <dbReference type="NCBI Taxonomy" id="2838697"/>
    <lineage>
        <taxon>Bacteria</taxon>
        <taxon>Bacillati</taxon>
        <taxon>Actinomycetota</taxon>
        <taxon>Actinomycetes</taxon>
        <taxon>Micrococcales</taxon>
        <taxon>Microbacteriaceae</taxon>
        <taxon>Microbacterium</taxon>
    </lineage>
</organism>